<gene>
    <name evidence="3" type="ORF">SK3146_01766</name>
</gene>
<feature type="modified residue" description="4-aspartylphosphate" evidence="1">
    <location>
        <position position="56"/>
    </location>
</feature>
<dbReference type="InterPro" id="IPR052048">
    <property type="entry name" value="ST_Response_Regulator"/>
</dbReference>
<evidence type="ECO:0000259" key="2">
    <source>
        <dbReference type="PROSITE" id="PS50110"/>
    </source>
</evidence>
<evidence type="ECO:0000313" key="4">
    <source>
        <dbReference type="Proteomes" id="UP001057134"/>
    </source>
</evidence>
<dbReference type="InterPro" id="IPR011006">
    <property type="entry name" value="CheY-like_superfamily"/>
</dbReference>
<protein>
    <submittedName>
        <fullName evidence="3">Transcriptional regulator</fullName>
    </submittedName>
</protein>
<reference evidence="3" key="1">
    <citation type="submission" date="2018-02" db="EMBL/GenBank/DDBJ databases">
        <authorList>
            <person name="Kim S.-K."/>
            <person name="Jung H.-I."/>
            <person name="Lee S.-W."/>
        </authorList>
    </citation>
    <scope>NUCLEOTIDE SEQUENCE</scope>
    <source>
        <strain evidence="3">SK3146</strain>
    </source>
</reference>
<dbReference type="PROSITE" id="PS50110">
    <property type="entry name" value="RESPONSE_REGULATORY"/>
    <property type="match status" value="1"/>
</dbReference>
<name>A0ABY4RKH4_9BACL</name>
<dbReference type="EMBL" id="CP027059">
    <property type="protein sequence ID" value="UQZ82608.1"/>
    <property type="molecule type" value="Genomic_DNA"/>
</dbReference>
<dbReference type="PANTHER" id="PTHR43228">
    <property type="entry name" value="TWO-COMPONENT RESPONSE REGULATOR"/>
    <property type="match status" value="1"/>
</dbReference>
<dbReference type="SUPFAM" id="SSF52172">
    <property type="entry name" value="CheY-like"/>
    <property type="match status" value="1"/>
</dbReference>
<organism evidence="3 4">
    <name type="scientific">Paenibacillus konkukensis</name>
    <dbReference type="NCBI Taxonomy" id="2020716"/>
    <lineage>
        <taxon>Bacteria</taxon>
        <taxon>Bacillati</taxon>
        <taxon>Bacillota</taxon>
        <taxon>Bacilli</taxon>
        <taxon>Bacillales</taxon>
        <taxon>Paenibacillaceae</taxon>
        <taxon>Paenibacillus</taxon>
    </lineage>
</organism>
<sequence>MRLRVMLVDDDVPMIKYLVKLVAWETMGMEIVATAHSGKKALQLFREANPDLVITDIGMPQMDGLELAAELKRMKPEIRLLFLT</sequence>
<dbReference type="InterPro" id="IPR001789">
    <property type="entry name" value="Sig_transdc_resp-reg_receiver"/>
</dbReference>
<accession>A0ABY4RKH4</accession>
<dbReference type="RefSeq" id="WP_249864726.1">
    <property type="nucleotide sequence ID" value="NZ_CP027059.1"/>
</dbReference>
<evidence type="ECO:0000256" key="1">
    <source>
        <dbReference type="PROSITE-ProRule" id="PRU00169"/>
    </source>
</evidence>
<keyword evidence="1" id="KW-0597">Phosphoprotein</keyword>
<proteinExistence type="predicted"/>
<reference evidence="3" key="2">
    <citation type="journal article" date="2021" name="J Anim Sci Technol">
        <title>Complete genome sequence of Paenibacillus konkukensis sp. nov. SK3146 as a potential probiotic strain.</title>
        <authorList>
            <person name="Jung H.I."/>
            <person name="Park S."/>
            <person name="Niu K.M."/>
            <person name="Lee S.W."/>
            <person name="Kothari D."/>
            <person name="Yi K.J."/>
            <person name="Kim S.K."/>
        </authorList>
    </citation>
    <scope>NUCLEOTIDE SEQUENCE</scope>
    <source>
        <strain evidence="3">SK3146</strain>
    </source>
</reference>
<keyword evidence="4" id="KW-1185">Reference proteome</keyword>
<feature type="domain" description="Response regulatory" evidence="2">
    <location>
        <begin position="4"/>
        <end position="84"/>
    </location>
</feature>
<evidence type="ECO:0000313" key="3">
    <source>
        <dbReference type="EMBL" id="UQZ82608.1"/>
    </source>
</evidence>
<dbReference type="Gene3D" id="3.40.50.2300">
    <property type="match status" value="1"/>
</dbReference>
<dbReference type="Proteomes" id="UP001057134">
    <property type="component" value="Chromosome"/>
</dbReference>
<dbReference type="Pfam" id="PF00072">
    <property type="entry name" value="Response_reg"/>
    <property type="match status" value="1"/>
</dbReference>
<dbReference type="PANTHER" id="PTHR43228:SF1">
    <property type="entry name" value="TWO-COMPONENT RESPONSE REGULATOR ARR22"/>
    <property type="match status" value="1"/>
</dbReference>